<accession>C9YF08</accession>
<sequence>MASLQSLREARSIVRWMLVWFALSIGVAVAAPVVNPQALTLICTTAGNVKFVAESVGDNADSAPSGMQTHALDCVMCLPAGAPPATSAVLHAGPAARSPQPAALPERVPARFAKAASARGPPAQL</sequence>
<proteinExistence type="predicted"/>
<dbReference type="InterPro" id="IPR021333">
    <property type="entry name" value="DUF2946"/>
</dbReference>
<organism evidence="1">
    <name type="scientific">Curvibacter symbiont subsp. Hydra magnipapillata</name>
    <dbReference type="NCBI Taxonomy" id="667019"/>
    <lineage>
        <taxon>Bacteria</taxon>
        <taxon>Pseudomonadati</taxon>
        <taxon>Pseudomonadota</taxon>
        <taxon>Betaproteobacteria</taxon>
        <taxon>Burkholderiales</taxon>
        <taxon>Comamonadaceae</taxon>
        <taxon>Curvibacter</taxon>
    </lineage>
</organism>
<dbReference type="AlphaFoldDB" id="C9YF08"/>
<protein>
    <recommendedName>
        <fullName evidence="2">DUF2946 domain-containing protein</fullName>
    </recommendedName>
</protein>
<gene>
    <name evidence="1" type="ORF">Csp_D31640</name>
</gene>
<evidence type="ECO:0000313" key="1">
    <source>
        <dbReference type="EMBL" id="CBA32338.1"/>
    </source>
</evidence>
<evidence type="ECO:0008006" key="2">
    <source>
        <dbReference type="Google" id="ProtNLM"/>
    </source>
</evidence>
<dbReference type="Pfam" id="PF11162">
    <property type="entry name" value="DUF2946"/>
    <property type="match status" value="1"/>
</dbReference>
<name>C9YF08_CURXX</name>
<reference evidence="1" key="1">
    <citation type="journal article" date="2010" name="Nature">
        <title>The Dynamic genome of Hydra.</title>
        <authorList>
            <person name="Chapman J.A."/>
            <person name="Kirkness E.F."/>
            <person name="Simakov O."/>
            <person name="Hampson S.E."/>
            <person name="Mitros T."/>
            <person name="Weinmaier T."/>
            <person name="Rattei T."/>
            <person name="Balasubramanian P.G."/>
            <person name="Borman J."/>
            <person name="Busam D."/>
            <person name="Disbennett K."/>
            <person name="Pfannkoch C."/>
            <person name="Sumin N."/>
            <person name="Sutton G."/>
            <person name="Viswanathan L."/>
            <person name="Walenz B."/>
            <person name="Goodstein D.M."/>
            <person name="Hellsten U."/>
            <person name="Kawashima T."/>
            <person name="Prochnik S.E."/>
            <person name="Putnam N.H."/>
            <person name="Shu S."/>
            <person name="Blumberg B."/>
            <person name="Dana C.E."/>
            <person name="Gee L."/>
            <person name="Kibler D.F."/>
            <person name="Law L."/>
            <person name="Lindgens D."/>
            <person name="Martinez D.E."/>
            <person name="Peng J."/>
            <person name="Wigge P.A."/>
            <person name="Bertulat B."/>
            <person name="Guder C."/>
            <person name="Nakamura Y."/>
            <person name="Ozbek S."/>
            <person name="Watanabe H."/>
            <person name="Khalturin K."/>
            <person name="Hemmrich G."/>
            <person name="Franke A."/>
            <person name="Augustin R."/>
            <person name="Fraune S."/>
            <person name="Hayakawa E."/>
            <person name="Hayakawa S."/>
            <person name="Hirose M."/>
            <person name="Hwang J."/>
            <person name="Ikeo K."/>
            <person name="Nishimiya-Fujisawa C."/>
            <person name="Ogura A."/>
            <person name="Takahashi T."/>
            <person name="Steinmetz P.R."/>
            <person name="Zhang X."/>
            <person name="Aufschnaiter R."/>
            <person name="Eder M.K."/>
            <person name="Gorny A.K."/>
            <person name="Salvenmoser W."/>
            <person name="Heimberg A.M."/>
            <person name="Wheeler B.M."/>
            <person name="Peterson K.J."/>
            <person name="Boettger A."/>
            <person name="Tischler P."/>
            <person name="Wolf A."/>
            <person name="Gojobori T."/>
            <person name="Remington K.A."/>
            <person name="Strausberg R.L."/>
            <person name="Venter J."/>
            <person name="Technau U."/>
            <person name="Hobmayer B."/>
            <person name="Bosch T.C."/>
            <person name="Holstein T.W."/>
            <person name="Fujisawa T."/>
            <person name="Bode H.R."/>
            <person name="David C.N."/>
            <person name="Rokhsar D.S."/>
            <person name="Steele R.E."/>
        </authorList>
    </citation>
    <scope>NUCLEOTIDE SEQUENCE</scope>
</reference>
<dbReference type="EMBL" id="FN543107">
    <property type="protein sequence ID" value="CBA32338.1"/>
    <property type="molecule type" value="Genomic_DNA"/>
</dbReference>